<dbReference type="AlphaFoldDB" id="A0A2W4YZ46"/>
<proteinExistence type="predicted"/>
<accession>A0A2W4YZ46</accession>
<protein>
    <submittedName>
        <fullName evidence="1">Uncharacterized protein</fullName>
    </submittedName>
</protein>
<dbReference type="Proteomes" id="UP000249555">
    <property type="component" value="Unassembled WGS sequence"/>
</dbReference>
<name>A0A2W4YZ46_9SPHN</name>
<dbReference type="EMBL" id="QFMX01000004">
    <property type="protein sequence ID" value="PZO75340.1"/>
    <property type="molecule type" value="Genomic_DNA"/>
</dbReference>
<gene>
    <name evidence="1" type="ORF">DI640_04825</name>
</gene>
<comment type="caution">
    <text evidence="1">The sequence shown here is derived from an EMBL/GenBank/DDBJ whole genome shotgun (WGS) entry which is preliminary data.</text>
</comment>
<evidence type="ECO:0000313" key="2">
    <source>
        <dbReference type="Proteomes" id="UP000249555"/>
    </source>
</evidence>
<organism evidence="1 2">
    <name type="scientific">Sphingomonas taxi</name>
    <dbReference type="NCBI Taxonomy" id="1549858"/>
    <lineage>
        <taxon>Bacteria</taxon>
        <taxon>Pseudomonadati</taxon>
        <taxon>Pseudomonadota</taxon>
        <taxon>Alphaproteobacteria</taxon>
        <taxon>Sphingomonadales</taxon>
        <taxon>Sphingomonadaceae</taxon>
        <taxon>Sphingomonas</taxon>
    </lineage>
</organism>
<evidence type="ECO:0000313" key="1">
    <source>
        <dbReference type="EMBL" id="PZO75340.1"/>
    </source>
</evidence>
<sequence>MTDPLTIDRFRDLAEAYGAAVARWPDRYRALGARLATTPEGAAILAEAADLDARLDRWRVEAPGLDLAARIATSGANATRRAALRLRCWWSGVGIAATLAGAAAGTAAVAMSVRIDHGHGVGAAADLVAINGSTSFGDITGSDR</sequence>
<reference evidence="1 2" key="1">
    <citation type="submission" date="2017-08" db="EMBL/GenBank/DDBJ databases">
        <title>Infants hospitalized years apart are colonized by the same room-sourced microbial strains.</title>
        <authorList>
            <person name="Brooks B."/>
            <person name="Olm M.R."/>
            <person name="Firek B.A."/>
            <person name="Baker R."/>
            <person name="Thomas B.C."/>
            <person name="Morowitz M.J."/>
            <person name="Banfield J.F."/>
        </authorList>
    </citation>
    <scope>NUCLEOTIDE SEQUENCE [LARGE SCALE GENOMIC DNA]</scope>
    <source>
        <strain evidence="1">S2_018_000_R3_119</strain>
    </source>
</reference>